<name>A0A078BBG3_STYLE</name>
<gene>
    <name evidence="2" type="primary">Contig10882.g11625</name>
    <name evidence="2" type="ORF">STYLEM_20899</name>
</gene>
<dbReference type="AlphaFoldDB" id="A0A078BBG3"/>
<feature type="compositionally biased region" description="Basic and acidic residues" evidence="1">
    <location>
        <begin position="353"/>
        <end position="366"/>
    </location>
</feature>
<feature type="compositionally biased region" description="Polar residues" evidence="1">
    <location>
        <begin position="367"/>
        <end position="378"/>
    </location>
</feature>
<feature type="compositionally biased region" description="Low complexity" evidence="1">
    <location>
        <begin position="294"/>
        <end position="309"/>
    </location>
</feature>
<feature type="compositionally biased region" description="Basic and acidic residues" evidence="1">
    <location>
        <begin position="796"/>
        <end position="814"/>
    </location>
</feature>
<dbReference type="InParanoid" id="A0A078BBG3"/>
<accession>A0A078BBG3</accession>
<feature type="region of interest" description="Disordered" evidence="1">
    <location>
        <begin position="1"/>
        <end position="26"/>
    </location>
</feature>
<evidence type="ECO:0000256" key="1">
    <source>
        <dbReference type="SAM" id="MobiDB-lite"/>
    </source>
</evidence>
<feature type="compositionally biased region" description="Polar residues" evidence="1">
    <location>
        <begin position="629"/>
        <end position="642"/>
    </location>
</feature>
<feature type="compositionally biased region" description="Polar residues" evidence="1">
    <location>
        <begin position="313"/>
        <end position="332"/>
    </location>
</feature>
<feature type="compositionally biased region" description="Polar residues" evidence="1">
    <location>
        <begin position="818"/>
        <end position="827"/>
    </location>
</feature>
<evidence type="ECO:0000313" key="2">
    <source>
        <dbReference type="EMBL" id="CDW91739.1"/>
    </source>
</evidence>
<organism evidence="2 3">
    <name type="scientific">Stylonychia lemnae</name>
    <name type="common">Ciliate</name>
    <dbReference type="NCBI Taxonomy" id="5949"/>
    <lineage>
        <taxon>Eukaryota</taxon>
        <taxon>Sar</taxon>
        <taxon>Alveolata</taxon>
        <taxon>Ciliophora</taxon>
        <taxon>Intramacronucleata</taxon>
        <taxon>Spirotrichea</taxon>
        <taxon>Stichotrichia</taxon>
        <taxon>Sporadotrichida</taxon>
        <taxon>Oxytrichidae</taxon>
        <taxon>Stylonychinae</taxon>
        <taxon>Stylonychia</taxon>
    </lineage>
</organism>
<dbReference type="Proteomes" id="UP000039865">
    <property type="component" value="Unassembled WGS sequence"/>
</dbReference>
<feature type="region of interest" description="Disordered" evidence="1">
    <location>
        <begin position="620"/>
        <end position="653"/>
    </location>
</feature>
<reference evidence="2 3" key="1">
    <citation type="submission" date="2014-06" db="EMBL/GenBank/DDBJ databases">
        <authorList>
            <person name="Swart Estienne"/>
        </authorList>
    </citation>
    <scope>NUCLEOTIDE SEQUENCE [LARGE SCALE GENOMIC DNA]</scope>
    <source>
        <strain evidence="2 3">130c</strain>
    </source>
</reference>
<feature type="compositionally biased region" description="Polar residues" evidence="1">
    <location>
        <begin position="9"/>
        <end position="22"/>
    </location>
</feature>
<evidence type="ECO:0000313" key="3">
    <source>
        <dbReference type="Proteomes" id="UP000039865"/>
    </source>
</evidence>
<sequence>MLHLRPKIQRSQSTRGLIQDNNKFTDEPNLQQKHEDVMRQQQHSQYQQEIQYYSNRNDNDIRQRYQADEDYSNKENINTLNELNMLHPEQQSIFEISQSMEQELMKQPPMKIKLNKIRFIQPLKENNSHNNINIDQNSIKNQYNTNILNLNTPSRQYSTRKGQHVSNQESGIFHSDLSSIIQRDNSNQNLHQNLIINMSEQKSNNISIEQDVRMISNLMSNHNDQPQGNMVIRNPILPPKIKQSNKVIGAHQERNKENINIGGIKNELSVKQQIAQKVQERCMKALESAKKSSKPPISIHSQIQSSSKKLMTQPCQSARQSMNNFRPLSTFDSGMKLTNEKDLSTPKGSQEQTQRKTENSIRKTLRDNSIGSSNHKSNYMENNFMSTCRLNFNPIDTETCNTARSNIVSNFEQQNQQEKVSTIQHLSQYLVNQDKRNSMMRESYSSSQESQSMLNSRSHRKKLRFNENIEIINVYFANIYKDDLLEESQDEIDRQFRKYFKVSSNAIVINDNNDADQTNQIIGSEHYDPMVCDMRESDIWRVVFANLNILYPRLWEFDIGQLDKILEKEFMQVRRTQIIDEDTHCMTIETVEELECMQRQNEQLQKDIQAIQEKQHSVKRLVKSDSSQKIRSPRQNPQAVNEENSKQKKNLTKVQSTQVLDEFEMMWQKLNDEKQELESKYQTNQAPLESSFLDQSSQQQKTLNESKKLVTQRDWEMKWNKIVREEKRKIDGDASFMDVNDSFTEQFDGLIKNFDESSINKLDTIPEFEFKSQDHKPQNIKSSLQIPQQKTLLNDQSKDQQYKYSDKNTQKVNEETPDSTTKKGSLTKNMKAFELQYAKYEEKLKQIEDELKDYNSKSSQIESSPSPQQQRNRRGHSSINKNYALDSPKHQQEQINLGNIHVRSPQMKYAAQEQETPQFNKIFTIQNKLNINN</sequence>
<proteinExistence type="predicted"/>
<feature type="region of interest" description="Disordered" evidence="1">
    <location>
        <begin position="792"/>
        <end position="827"/>
    </location>
</feature>
<feature type="region of interest" description="Disordered" evidence="1">
    <location>
        <begin position="287"/>
        <end position="378"/>
    </location>
</feature>
<dbReference type="EMBL" id="CCKQ01019709">
    <property type="protein sequence ID" value="CDW91739.1"/>
    <property type="molecule type" value="Genomic_DNA"/>
</dbReference>
<keyword evidence="3" id="KW-1185">Reference proteome</keyword>
<protein>
    <submittedName>
        <fullName evidence="2">Uncharacterized protein</fullName>
    </submittedName>
</protein>
<feature type="compositionally biased region" description="Low complexity" evidence="1">
    <location>
        <begin position="856"/>
        <end position="870"/>
    </location>
</feature>
<feature type="region of interest" description="Disordered" evidence="1">
    <location>
        <begin position="854"/>
        <end position="891"/>
    </location>
</feature>